<evidence type="ECO:0000256" key="2">
    <source>
        <dbReference type="ARBA" id="ARBA00023125"/>
    </source>
</evidence>
<dbReference type="PROSITE" id="PS51898">
    <property type="entry name" value="TYR_RECOMBINASE"/>
    <property type="match status" value="1"/>
</dbReference>
<evidence type="ECO:0000313" key="9">
    <source>
        <dbReference type="Proteomes" id="UP000198420"/>
    </source>
</evidence>
<dbReference type="PANTHER" id="PTHR30349:SF91">
    <property type="entry name" value="INTA PROTEIN"/>
    <property type="match status" value="1"/>
</dbReference>
<dbReference type="GO" id="GO:0003677">
    <property type="term" value="F:DNA binding"/>
    <property type="evidence" value="ECO:0007669"/>
    <property type="project" value="UniProtKB-UniRule"/>
</dbReference>
<name>A0A239AKY9_9ACTN</name>
<protein>
    <submittedName>
        <fullName evidence="8">Site-specific recombinase XerD</fullName>
    </submittedName>
</protein>
<dbReference type="AlphaFoldDB" id="A0A239AKY9"/>
<evidence type="ECO:0000256" key="5">
    <source>
        <dbReference type="SAM" id="MobiDB-lite"/>
    </source>
</evidence>
<dbReference type="InterPro" id="IPR050090">
    <property type="entry name" value="Tyrosine_recombinase_XerCD"/>
</dbReference>
<accession>A0A239AKY9</accession>
<dbReference type="OrthoDB" id="3175606at2"/>
<reference evidence="9" key="1">
    <citation type="submission" date="2017-06" db="EMBL/GenBank/DDBJ databases">
        <authorList>
            <person name="Varghese N."/>
            <person name="Submissions S."/>
        </authorList>
    </citation>
    <scope>NUCLEOTIDE SEQUENCE [LARGE SCALE GENOMIC DNA]</scope>
    <source>
        <strain evidence="9">DSM 44485</strain>
    </source>
</reference>
<evidence type="ECO:0000259" key="6">
    <source>
        <dbReference type="PROSITE" id="PS51898"/>
    </source>
</evidence>
<dbReference type="Gene3D" id="1.10.150.130">
    <property type="match status" value="1"/>
</dbReference>
<gene>
    <name evidence="8" type="ORF">SAMN06265355_10957</name>
</gene>
<organism evidence="8 9">
    <name type="scientific">Actinomadura mexicana</name>
    <dbReference type="NCBI Taxonomy" id="134959"/>
    <lineage>
        <taxon>Bacteria</taxon>
        <taxon>Bacillati</taxon>
        <taxon>Actinomycetota</taxon>
        <taxon>Actinomycetes</taxon>
        <taxon>Streptosporangiales</taxon>
        <taxon>Thermomonosporaceae</taxon>
        <taxon>Actinomadura</taxon>
    </lineage>
</organism>
<dbReference type="Pfam" id="PF14659">
    <property type="entry name" value="Phage_int_SAM_3"/>
    <property type="match status" value="1"/>
</dbReference>
<proteinExistence type="predicted"/>
<dbReference type="CDD" id="cd01189">
    <property type="entry name" value="INT_ICEBs1_C_like"/>
    <property type="match status" value="1"/>
</dbReference>
<dbReference type="PROSITE" id="PS51900">
    <property type="entry name" value="CB"/>
    <property type="match status" value="1"/>
</dbReference>
<dbReference type="GO" id="GO:0015074">
    <property type="term" value="P:DNA integration"/>
    <property type="evidence" value="ECO:0007669"/>
    <property type="project" value="UniProtKB-KW"/>
</dbReference>
<dbReference type="InterPro" id="IPR013762">
    <property type="entry name" value="Integrase-like_cat_sf"/>
</dbReference>
<feature type="region of interest" description="Disordered" evidence="5">
    <location>
        <begin position="1"/>
        <end position="31"/>
    </location>
</feature>
<keyword evidence="2 4" id="KW-0238">DNA-binding</keyword>
<dbReference type="Proteomes" id="UP000198420">
    <property type="component" value="Unassembled WGS sequence"/>
</dbReference>
<feature type="domain" description="Tyr recombinase" evidence="6">
    <location>
        <begin position="226"/>
        <end position="426"/>
    </location>
</feature>
<evidence type="ECO:0000256" key="3">
    <source>
        <dbReference type="ARBA" id="ARBA00023172"/>
    </source>
</evidence>
<keyword evidence="3" id="KW-0233">DNA recombination</keyword>
<dbReference type="InterPro" id="IPR004107">
    <property type="entry name" value="Integrase_SAM-like_N"/>
</dbReference>
<dbReference type="InterPro" id="IPR002104">
    <property type="entry name" value="Integrase_catalytic"/>
</dbReference>
<dbReference type="EMBL" id="FZNP01000009">
    <property type="protein sequence ID" value="SNR96336.1"/>
    <property type="molecule type" value="Genomic_DNA"/>
</dbReference>
<dbReference type="Gene3D" id="1.10.443.10">
    <property type="entry name" value="Intergrase catalytic core"/>
    <property type="match status" value="1"/>
</dbReference>
<dbReference type="RefSeq" id="WP_089313908.1">
    <property type="nucleotide sequence ID" value="NZ_FZNP01000009.1"/>
</dbReference>
<feature type="domain" description="Core-binding (CB)" evidence="7">
    <location>
        <begin position="86"/>
        <end position="203"/>
    </location>
</feature>
<keyword evidence="1" id="KW-0229">DNA integration</keyword>
<dbReference type="InterPro" id="IPR010998">
    <property type="entry name" value="Integrase_recombinase_N"/>
</dbReference>
<sequence>MPRTTTATPDEPDDGKKRKSSRRSRANGEGSIYPYRNGYAAYAWVTTPAGERTRKYVYGKTREIVHDKYVKLLSAAAQRPIATTVPTVEKYLAYWLRDVVEPNREPNTYSNYELMCRLHIVPGLGKKRLDRLTVRDVQNWLNKLPGSCQCCAQGKDAKRPSDHADPSKRRRCCAVGKCCQSFPSRRTITSARNTLRNALNHAMTEEIIARNVASLAKVPAARKRARKSSTWTVEEARRFLEHTRESNDPLYAAWVLILLMGMRKGEVFGLRWADVDFAADELSIGWQLQRVGSRLIHKERTKTDGSTDVLPLPSLCTTALRLRQDQQAGEREASGEGWHESDLVFTTRTGRPVEPRNVNRAFESRCAAAGVKVIRVHDTRHTCGKLLAALDVHPRVAMQILRHSKISLTMEIYTEVPTEQTRAALKRLGDHLRQDGRGSGESSA</sequence>
<dbReference type="InterPro" id="IPR044068">
    <property type="entry name" value="CB"/>
</dbReference>
<evidence type="ECO:0000256" key="4">
    <source>
        <dbReference type="PROSITE-ProRule" id="PRU01248"/>
    </source>
</evidence>
<evidence type="ECO:0000313" key="8">
    <source>
        <dbReference type="EMBL" id="SNR96336.1"/>
    </source>
</evidence>
<keyword evidence="9" id="KW-1185">Reference proteome</keyword>
<dbReference type="Pfam" id="PF00589">
    <property type="entry name" value="Phage_integrase"/>
    <property type="match status" value="1"/>
</dbReference>
<evidence type="ECO:0000259" key="7">
    <source>
        <dbReference type="PROSITE" id="PS51900"/>
    </source>
</evidence>
<dbReference type="GO" id="GO:0006310">
    <property type="term" value="P:DNA recombination"/>
    <property type="evidence" value="ECO:0007669"/>
    <property type="project" value="UniProtKB-KW"/>
</dbReference>
<evidence type="ECO:0000256" key="1">
    <source>
        <dbReference type="ARBA" id="ARBA00022908"/>
    </source>
</evidence>
<dbReference type="SUPFAM" id="SSF56349">
    <property type="entry name" value="DNA breaking-rejoining enzymes"/>
    <property type="match status" value="1"/>
</dbReference>
<dbReference type="PANTHER" id="PTHR30349">
    <property type="entry name" value="PHAGE INTEGRASE-RELATED"/>
    <property type="match status" value="1"/>
</dbReference>
<dbReference type="InterPro" id="IPR011010">
    <property type="entry name" value="DNA_brk_join_enz"/>
</dbReference>